<dbReference type="OrthoDB" id="1798392at2"/>
<dbReference type="InterPro" id="IPR046664">
    <property type="entry name" value="DUF6773"/>
</dbReference>
<dbReference type="Proteomes" id="UP000295504">
    <property type="component" value="Unassembled WGS sequence"/>
</dbReference>
<evidence type="ECO:0000313" key="2">
    <source>
        <dbReference type="EMBL" id="TCP97179.1"/>
    </source>
</evidence>
<keyword evidence="1" id="KW-1133">Transmembrane helix</keyword>
<reference evidence="2 3" key="1">
    <citation type="submission" date="2019-03" db="EMBL/GenBank/DDBJ databases">
        <title>Genomic Encyclopedia of Type Strains, Phase IV (KMG-IV): sequencing the most valuable type-strain genomes for metagenomic binning, comparative biology and taxonomic classification.</title>
        <authorList>
            <person name="Goeker M."/>
        </authorList>
    </citation>
    <scope>NUCLEOTIDE SEQUENCE [LARGE SCALE GENOMIC DNA]</scope>
    <source>
        <strain evidence="2 3">DSM 100013</strain>
    </source>
</reference>
<dbReference type="EMBL" id="SLYC01000047">
    <property type="protein sequence ID" value="TCP97179.1"/>
    <property type="molecule type" value="Genomic_DNA"/>
</dbReference>
<name>A0A4R2T2P3_9FIRM</name>
<accession>A0A4R2T2P3</accession>
<dbReference type="RefSeq" id="WP_132849497.1">
    <property type="nucleotide sequence ID" value="NZ_CP058648.1"/>
</dbReference>
<feature type="transmembrane region" description="Helical" evidence="1">
    <location>
        <begin position="84"/>
        <end position="105"/>
    </location>
</feature>
<keyword evidence="1" id="KW-0472">Membrane</keyword>
<proteinExistence type="predicted"/>
<sequence length="148" mass="16537">MNKNGLDEMQIMIKNKIGSQTFLLLMYLLLLDAGLFGFGFKWINYPANIMLIISFCSGIYVVRLISANAYIGPSNKKERPVLKVLLNMVIGTFSSIIIIIFLKNINTIDSQHIDEGTAPILFITAAIGILISSITAIIKRKQNKENEE</sequence>
<feature type="transmembrane region" description="Helical" evidence="1">
    <location>
        <begin position="49"/>
        <end position="72"/>
    </location>
</feature>
<gene>
    <name evidence="2" type="ORF">EDD79_10475</name>
</gene>
<evidence type="ECO:0000313" key="3">
    <source>
        <dbReference type="Proteomes" id="UP000295504"/>
    </source>
</evidence>
<organism evidence="2 3">
    <name type="scientific">Serpentinicella alkaliphila</name>
    <dbReference type="NCBI Taxonomy" id="1734049"/>
    <lineage>
        <taxon>Bacteria</taxon>
        <taxon>Bacillati</taxon>
        <taxon>Bacillota</taxon>
        <taxon>Clostridia</taxon>
        <taxon>Peptostreptococcales</taxon>
        <taxon>Natronincolaceae</taxon>
        <taxon>Serpentinicella</taxon>
    </lineage>
</organism>
<protein>
    <submittedName>
        <fullName evidence="2">Uncharacterized protein</fullName>
    </submittedName>
</protein>
<feature type="transmembrane region" description="Helical" evidence="1">
    <location>
        <begin position="117"/>
        <end position="138"/>
    </location>
</feature>
<evidence type="ECO:0000256" key="1">
    <source>
        <dbReference type="SAM" id="Phobius"/>
    </source>
</evidence>
<keyword evidence="3" id="KW-1185">Reference proteome</keyword>
<keyword evidence="1" id="KW-0812">Transmembrane</keyword>
<comment type="caution">
    <text evidence="2">The sequence shown here is derived from an EMBL/GenBank/DDBJ whole genome shotgun (WGS) entry which is preliminary data.</text>
</comment>
<dbReference type="Pfam" id="PF20563">
    <property type="entry name" value="DUF6773"/>
    <property type="match status" value="1"/>
</dbReference>
<feature type="transmembrane region" description="Helical" evidence="1">
    <location>
        <begin position="21"/>
        <end position="43"/>
    </location>
</feature>
<dbReference type="AlphaFoldDB" id="A0A4R2T2P3"/>